<evidence type="ECO:0000313" key="2">
    <source>
        <dbReference type="Proteomes" id="UP000317909"/>
    </source>
</evidence>
<dbReference type="EMBL" id="CP036339">
    <property type="protein sequence ID" value="QDT73152.1"/>
    <property type="molecule type" value="Genomic_DNA"/>
</dbReference>
<protein>
    <submittedName>
        <fullName evidence="1">Uncharacterized protein</fullName>
    </submittedName>
</protein>
<sequence length="143" mass="15700">MQAAAYWVIALQFPIPLLHSHGQDLAFDGSPTAHVRRHHFEGDADLGRWHWHFILPWELGRDEKALEDRDPPPIFCAGATAAVACIDVQSATVDVVILPQLVLPFAAHWCSPAGVVASASRNVGFMHSYMNVPLCALIGVSRR</sequence>
<keyword evidence="2" id="KW-1185">Reference proteome</keyword>
<name>A0A517TXP9_9BACT</name>
<dbReference type="AlphaFoldDB" id="A0A517TXP9"/>
<proteinExistence type="predicted"/>
<dbReference type="KEGG" id="llh:I41_23410"/>
<gene>
    <name evidence="1" type="ORF">I41_23410</name>
</gene>
<reference evidence="1 2" key="1">
    <citation type="submission" date="2019-02" db="EMBL/GenBank/DDBJ databases">
        <title>Deep-cultivation of Planctomycetes and their phenomic and genomic characterization uncovers novel biology.</title>
        <authorList>
            <person name="Wiegand S."/>
            <person name="Jogler M."/>
            <person name="Boedeker C."/>
            <person name="Pinto D."/>
            <person name="Vollmers J."/>
            <person name="Rivas-Marin E."/>
            <person name="Kohn T."/>
            <person name="Peeters S.H."/>
            <person name="Heuer A."/>
            <person name="Rast P."/>
            <person name="Oberbeckmann S."/>
            <person name="Bunk B."/>
            <person name="Jeske O."/>
            <person name="Meyerdierks A."/>
            <person name="Storesund J.E."/>
            <person name="Kallscheuer N."/>
            <person name="Luecker S."/>
            <person name="Lage O.M."/>
            <person name="Pohl T."/>
            <person name="Merkel B.J."/>
            <person name="Hornburger P."/>
            <person name="Mueller R.-W."/>
            <person name="Bruemmer F."/>
            <person name="Labrenz M."/>
            <person name="Spormann A.M."/>
            <person name="Op den Camp H."/>
            <person name="Overmann J."/>
            <person name="Amann R."/>
            <person name="Jetten M.S.M."/>
            <person name="Mascher T."/>
            <person name="Medema M.H."/>
            <person name="Devos D.P."/>
            <person name="Kaster A.-K."/>
            <person name="Ovreas L."/>
            <person name="Rohde M."/>
            <person name="Galperin M.Y."/>
            <person name="Jogler C."/>
        </authorList>
    </citation>
    <scope>NUCLEOTIDE SEQUENCE [LARGE SCALE GENOMIC DNA]</scope>
    <source>
        <strain evidence="1 2">I41</strain>
    </source>
</reference>
<evidence type="ECO:0000313" key="1">
    <source>
        <dbReference type="EMBL" id="QDT73152.1"/>
    </source>
</evidence>
<dbReference type="Proteomes" id="UP000317909">
    <property type="component" value="Chromosome"/>
</dbReference>
<organism evidence="1 2">
    <name type="scientific">Lacipirellula limnantheis</name>
    <dbReference type="NCBI Taxonomy" id="2528024"/>
    <lineage>
        <taxon>Bacteria</taxon>
        <taxon>Pseudomonadati</taxon>
        <taxon>Planctomycetota</taxon>
        <taxon>Planctomycetia</taxon>
        <taxon>Pirellulales</taxon>
        <taxon>Lacipirellulaceae</taxon>
        <taxon>Lacipirellula</taxon>
    </lineage>
</organism>
<accession>A0A517TXP9</accession>